<gene>
    <name evidence="8" type="primary">wzz</name>
    <name evidence="8" type="ORF">NCTC10801_01265</name>
</gene>
<keyword evidence="4 6" id="KW-1133">Transmembrane helix</keyword>
<evidence type="ECO:0000313" key="8">
    <source>
        <dbReference type="EMBL" id="SUT90643.1"/>
    </source>
</evidence>
<dbReference type="Gene3D" id="3.30.1890.10">
    <property type="entry name" value="FepE-like"/>
    <property type="match status" value="1"/>
</dbReference>
<dbReference type="SUPFAM" id="SSF160355">
    <property type="entry name" value="Bacterial polysaccharide co-polymerase-like"/>
    <property type="match status" value="1"/>
</dbReference>
<reference evidence="8 9" key="1">
    <citation type="submission" date="2018-06" db="EMBL/GenBank/DDBJ databases">
        <authorList>
            <consortium name="Pathogen Informatics"/>
            <person name="Doyle S."/>
        </authorList>
    </citation>
    <scope>NUCLEOTIDE SEQUENCE [LARGE SCALE GENOMIC DNA]</scope>
    <source>
        <strain evidence="8 9">NCTC10801</strain>
    </source>
</reference>
<evidence type="ECO:0000259" key="7">
    <source>
        <dbReference type="Pfam" id="PF02706"/>
    </source>
</evidence>
<dbReference type="EMBL" id="UFRQ01000003">
    <property type="protein sequence ID" value="SUT90643.1"/>
    <property type="molecule type" value="Genomic_DNA"/>
</dbReference>
<organism evidence="8 9">
    <name type="scientific">[Actinobacillus] rossii</name>
    <dbReference type="NCBI Taxonomy" id="123820"/>
    <lineage>
        <taxon>Bacteria</taxon>
        <taxon>Pseudomonadati</taxon>
        <taxon>Pseudomonadota</taxon>
        <taxon>Gammaproteobacteria</taxon>
        <taxon>Pasteurellales</taxon>
        <taxon>Pasteurellaceae</taxon>
    </lineage>
</organism>
<feature type="transmembrane region" description="Helical" evidence="6">
    <location>
        <begin position="349"/>
        <end position="373"/>
    </location>
</feature>
<evidence type="ECO:0000256" key="2">
    <source>
        <dbReference type="ARBA" id="ARBA00022475"/>
    </source>
</evidence>
<dbReference type="GO" id="GO:0005886">
    <property type="term" value="C:plasma membrane"/>
    <property type="evidence" value="ECO:0007669"/>
    <property type="project" value="UniProtKB-SubCell"/>
</dbReference>
<dbReference type="Pfam" id="PF02706">
    <property type="entry name" value="Wzz"/>
    <property type="match status" value="1"/>
</dbReference>
<evidence type="ECO:0000256" key="4">
    <source>
        <dbReference type="ARBA" id="ARBA00022989"/>
    </source>
</evidence>
<evidence type="ECO:0000313" key="9">
    <source>
        <dbReference type="Proteomes" id="UP000254649"/>
    </source>
</evidence>
<dbReference type="InterPro" id="IPR050445">
    <property type="entry name" value="Bact_polysacc_biosynth/exp"/>
</dbReference>
<feature type="domain" description="Polysaccharide chain length determinant N-terminal" evidence="7">
    <location>
        <begin position="10"/>
        <end position="112"/>
    </location>
</feature>
<feature type="transmembrane region" description="Helical" evidence="6">
    <location>
        <begin position="26"/>
        <end position="44"/>
    </location>
</feature>
<evidence type="ECO:0000256" key="6">
    <source>
        <dbReference type="SAM" id="Phobius"/>
    </source>
</evidence>
<comment type="subcellular location">
    <subcellularLocation>
        <location evidence="1">Cell membrane</location>
        <topology evidence="1">Multi-pass membrane protein</topology>
    </subcellularLocation>
</comment>
<evidence type="ECO:0000256" key="1">
    <source>
        <dbReference type="ARBA" id="ARBA00004651"/>
    </source>
</evidence>
<dbReference type="InterPro" id="IPR003856">
    <property type="entry name" value="LPS_length_determ_N"/>
</dbReference>
<keyword evidence="5 6" id="KW-0472">Membrane</keyword>
<dbReference type="OrthoDB" id="6535795at2"/>
<dbReference type="PANTHER" id="PTHR32309">
    <property type="entry name" value="TYROSINE-PROTEIN KINASE"/>
    <property type="match status" value="1"/>
</dbReference>
<keyword evidence="2" id="KW-1003">Cell membrane</keyword>
<accession>A0A380TRQ8</accession>
<dbReference type="AlphaFoldDB" id="A0A380TRQ8"/>
<name>A0A380TRQ8_9PAST</name>
<proteinExistence type="predicted"/>
<protein>
    <submittedName>
        <fullName evidence="8">Wzz-like protein</fullName>
    </submittedName>
</protein>
<keyword evidence="9" id="KW-1185">Reference proteome</keyword>
<keyword evidence="3 6" id="KW-0812">Transmembrane</keyword>
<evidence type="ECO:0000256" key="3">
    <source>
        <dbReference type="ARBA" id="ARBA00022692"/>
    </source>
</evidence>
<dbReference type="PANTHER" id="PTHR32309:SF13">
    <property type="entry name" value="FERRIC ENTEROBACTIN TRANSPORT PROTEIN FEPE"/>
    <property type="match status" value="1"/>
</dbReference>
<sequence length="377" mass="43206">MAELTEKRNDEIDLIELIKVLWNKKIWILISAFIFTAIAGVYAFTAKEKWTSNATVIGPRITELGNLLPIRAEYARIIGDTEFSSGGLAKSLHDNFRHFLLSDDLKKEFIEQSPWVKIQVEGKSEQEKHKFIADLITEYLQVHKPDNDKKDKTELEEIGLKLSFSAETPEEAQNILMQYIDYVNNYVVKEFNNEFKVGFDLRLDNLKFNKEQIIKNLDESKTVQVENLEKALDIAKKAGITDFSRNTTKNQNPFALPEYLSGEAKLNISDSKLADGTYLFMLGEKYLQAQLDIAKEKGFVYPLDYYQMDRQISQLEPLFAKLDSISNVKAYRYLASPDYPVKRDWPKRVILLIVGTMLGGIVGCVVVLAKFFLSSKE</sequence>
<dbReference type="GO" id="GO:0004713">
    <property type="term" value="F:protein tyrosine kinase activity"/>
    <property type="evidence" value="ECO:0007669"/>
    <property type="project" value="TreeGrafter"/>
</dbReference>
<dbReference type="Proteomes" id="UP000254649">
    <property type="component" value="Unassembled WGS sequence"/>
</dbReference>
<evidence type="ECO:0000256" key="5">
    <source>
        <dbReference type="ARBA" id="ARBA00023136"/>
    </source>
</evidence>